<dbReference type="Gene3D" id="1.10.1240.100">
    <property type="match status" value="1"/>
</dbReference>
<dbReference type="PROSITE" id="PS00012">
    <property type="entry name" value="PHOSPHOPANTETHEINE"/>
    <property type="match status" value="3"/>
</dbReference>
<dbReference type="InterPro" id="IPR036291">
    <property type="entry name" value="NAD(P)-bd_dom_sf"/>
</dbReference>
<dbReference type="SUPFAM" id="SSF51735">
    <property type="entry name" value="NAD(P)-binding Rossmann-fold domains"/>
    <property type="match status" value="1"/>
</dbReference>
<dbReference type="Pfam" id="PF00975">
    <property type="entry name" value="Thioesterase"/>
    <property type="match status" value="1"/>
</dbReference>
<evidence type="ECO:0000256" key="1">
    <source>
        <dbReference type="ARBA" id="ARBA00003299"/>
    </source>
</evidence>
<dbReference type="InterPro" id="IPR001031">
    <property type="entry name" value="Thioesterase"/>
</dbReference>
<dbReference type="Gene3D" id="1.10.1200.10">
    <property type="entry name" value="ACP-like"/>
    <property type="match status" value="3"/>
</dbReference>
<dbReference type="CDD" id="cd00833">
    <property type="entry name" value="PKS"/>
    <property type="match status" value="1"/>
</dbReference>
<dbReference type="Pfam" id="PF00109">
    <property type="entry name" value="ketoacyl-synt"/>
    <property type="match status" value="1"/>
</dbReference>
<dbReference type="SUPFAM" id="SSF53474">
    <property type="entry name" value="alpha/beta-Hydrolases"/>
    <property type="match status" value="1"/>
</dbReference>
<evidence type="ECO:0000259" key="12">
    <source>
        <dbReference type="PROSITE" id="PS52004"/>
    </source>
</evidence>
<evidence type="ECO:0000256" key="9">
    <source>
        <dbReference type="SAM" id="Coils"/>
    </source>
</evidence>
<evidence type="ECO:0000256" key="8">
    <source>
        <dbReference type="ARBA" id="ARBA00022737"/>
    </source>
</evidence>
<dbReference type="GO" id="GO:0004312">
    <property type="term" value="F:fatty acid synthase activity"/>
    <property type="evidence" value="ECO:0007669"/>
    <property type="project" value="TreeGrafter"/>
</dbReference>
<evidence type="ECO:0000256" key="5">
    <source>
        <dbReference type="ARBA" id="ARBA00022490"/>
    </source>
</evidence>
<dbReference type="InterPro" id="IPR029058">
    <property type="entry name" value="AB_hydrolase_fold"/>
</dbReference>
<dbReference type="InterPro" id="IPR036736">
    <property type="entry name" value="ACP-like_sf"/>
</dbReference>
<organism evidence="13 14">
    <name type="scientific">Thermoflavimicrobium dichotomicum</name>
    <dbReference type="NCBI Taxonomy" id="46223"/>
    <lineage>
        <taxon>Bacteria</taxon>
        <taxon>Bacillati</taxon>
        <taxon>Bacillota</taxon>
        <taxon>Bacilli</taxon>
        <taxon>Bacillales</taxon>
        <taxon>Thermoactinomycetaceae</taxon>
        <taxon>Thermoflavimicrobium</taxon>
    </lineage>
</organism>
<evidence type="ECO:0000256" key="10">
    <source>
        <dbReference type="SAM" id="MobiDB-lite"/>
    </source>
</evidence>
<dbReference type="GO" id="GO:0006633">
    <property type="term" value="P:fatty acid biosynthetic process"/>
    <property type="evidence" value="ECO:0007669"/>
    <property type="project" value="TreeGrafter"/>
</dbReference>
<dbReference type="PROSITE" id="PS50075">
    <property type="entry name" value="CARRIER"/>
    <property type="match status" value="3"/>
</dbReference>
<dbReference type="Gene3D" id="3.40.47.10">
    <property type="match status" value="1"/>
</dbReference>
<name>A0A1I3U8N6_9BACL</name>
<keyword evidence="14" id="KW-1185">Reference proteome</keyword>
<dbReference type="Gene3D" id="3.40.50.1820">
    <property type="entry name" value="alpha/beta hydrolase"/>
    <property type="match status" value="1"/>
</dbReference>
<dbReference type="Pfam" id="PF00550">
    <property type="entry name" value="PP-binding"/>
    <property type="match status" value="3"/>
</dbReference>
<feature type="domain" description="Carrier" evidence="11">
    <location>
        <begin position="143"/>
        <end position="216"/>
    </location>
</feature>
<feature type="compositionally biased region" description="Polar residues" evidence="10">
    <location>
        <begin position="1068"/>
        <end position="1078"/>
    </location>
</feature>
<accession>A0A1I3U8N6</accession>
<dbReference type="InterPro" id="IPR013968">
    <property type="entry name" value="PKS_KR"/>
</dbReference>
<dbReference type="PANTHER" id="PTHR43775">
    <property type="entry name" value="FATTY ACID SYNTHASE"/>
    <property type="match status" value="1"/>
</dbReference>
<dbReference type="InterPro" id="IPR020841">
    <property type="entry name" value="PKS_Beta-ketoAc_synthase_dom"/>
</dbReference>
<dbReference type="InterPro" id="IPR014030">
    <property type="entry name" value="Ketoacyl_synth_N"/>
</dbReference>
<evidence type="ECO:0000259" key="11">
    <source>
        <dbReference type="PROSITE" id="PS50075"/>
    </source>
</evidence>
<keyword evidence="9" id="KW-0175">Coiled coil</keyword>
<comment type="function">
    <text evidence="1">Involved in some intermediate steps for the synthesis of the antibiotic polyketide bacillaene which is involved in secondary metabolism.</text>
</comment>
<reference evidence="13 14" key="1">
    <citation type="submission" date="2016-10" db="EMBL/GenBank/DDBJ databases">
        <authorList>
            <person name="de Groot N.N."/>
        </authorList>
    </citation>
    <scope>NUCLEOTIDE SEQUENCE [LARGE SCALE GENOMIC DNA]</scope>
    <source>
        <strain evidence="13 14">DSM 44778</strain>
    </source>
</reference>
<dbReference type="InterPro" id="IPR054514">
    <property type="entry name" value="RhiE-like_linker"/>
</dbReference>
<proteinExistence type="predicted"/>
<dbReference type="GO" id="GO:0031177">
    <property type="term" value="F:phosphopantetheine binding"/>
    <property type="evidence" value="ECO:0007669"/>
    <property type="project" value="InterPro"/>
</dbReference>
<feature type="region of interest" description="Disordered" evidence="10">
    <location>
        <begin position="879"/>
        <end position="906"/>
    </location>
</feature>
<feature type="domain" description="Carrier" evidence="11">
    <location>
        <begin position="986"/>
        <end position="1060"/>
    </location>
</feature>
<dbReference type="PROSITE" id="PS52004">
    <property type="entry name" value="KS3_2"/>
    <property type="match status" value="1"/>
</dbReference>
<comment type="pathway">
    <text evidence="3">Antibiotic biosynthesis; bacillaene biosynthesis.</text>
</comment>
<dbReference type="InterPro" id="IPR016039">
    <property type="entry name" value="Thiolase-like"/>
</dbReference>
<dbReference type="SUPFAM" id="SSF53901">
    <property type="entry name" value="Thiolase-like"/>
    <property type="match status" value="1"/>
</dbReference>
<dbReference type="EMBL" id="FORR01000022">
    <property type="protein sequence ID" value="SFJ79265.1"/>
    <property type="molecule type" value="Genomic_DNA"/>
</dbReference>
<feature type="domain" description="Ketosynthase family 3 (KS3)" evidence="12">
    <location>
        <begin position="271"/>
        <end position="702"/>
    </location>
</feature>
<dbReference type="GO" id="GO:0071770">
    <property type="term" value="P:DIM/DIP cell wall layer assembly"/>
    <property type="evidence" value="ECO:0007669"/>
    <property type="project" value="TreeGrafter"/>
</dbReference>
<feature type="region of interest" description="Disordered" evidence="10">
    <location>
        <begin position="1066"/>
        <end position="1097"/>
    </location>
</feature>
<evidence type="ECO:0000313" key="13">
    <source>
        <dbReference type="EMBL" id="SFJ79265.1"/>
    </source>
</evidence>
<gene>
    <name evidence="13" type="ORF">SAMN05421852_12251</name>
</gene>
<dbReference type="InterPro" id="IPR006162">
    <property type="entry name" value="Ppantetheine_attach_site"/>
</dbReference>
<keyword evidence="7" id="KW-0808">Transferase</keyword>
<dbReference type="SMART" id="SM00823">
    <property type="entry name" value="PKS_PP"/>
    <property type="match status" value="3"/>
</dbReference>
<dbReference type="SMART" id="SM01294">
    <property type="entry name" value="PKS_PP_betabranch"/>
    <property type="match status" value="2"/>
</dbReference>
<dbReference type="FunFam" id="3.40.47.10:FF:000019">
    <property type="entry name" value="Polyketide synthase type I"/>
    <property type="match status" value="1"/>
</dbReference>
<dbReference type="Pfam" id="PF08659">
    <property type="entry name" value="KR"/>
    <property type="match status" value="1"/>
</dbReference>
<dbReference type="InterPro" id="IPR009081">
    <property type="entry name" value="PP-bd_ACP"/>
</dbReference>
<dbReference type="Proteomes" id="UP000199545">
    <property type="component" value="Unassembled WGS sequence"/>
</dbReference>
<feature type="domain" description="Carrier" evidence="11">
    <location>
        <begin position="1109"/>
        <end position="1186"/>
    </location>
</feature>
<evidence type="ECO:0000256" key="6">
    <source>
        <dbReference type="ARBA" id="ARBA00022553"/>
    </source>
</evidence>
<feature type="region of interest" description="Disordered" evidence="10">
    <location>
        <begin position="943"/>
        <end position="970"/>
    </location>
</feature>
<evidence type="ECO:0000256" key="7">
    <source>
        <dbReference type="ARBA" id="ARBA00022679"/>
    </source>
</evidence>
<dbReference type="GO" id="GO:0005737">
    <property type="term" value="C:cytoplasm"/>
    <property type="evidence" value="ECO:0007669"/>
    <property type="project" value="UniProtKB-SubCell"/>
</dbReference>
<keyword evidence="8" id="KW-0677">Repeat</keyword>
<dbReference type="InterPro" id="IPR014031">
    <property type="entry name" value="Ketoacyl_synth_C"/>
</dbReference>
<dbReference type="STRING" id="46223.SAMN05421852_12251"/>
<keyword evidence="4" id="KW-0596">Phosphopantetheine</keyword>
<evidence type="ECO:0000313" key="14">
    <source>
        <dbReference type="Proteomes" id="UP000199545"/>
    </source>
</evidence>
<dbReference type="Pfam" id="PF22336">
    <property type="entry name" value="RhiE-like_linker"/>
    <property type="match status" value="1"/>
</dbReference>
<sequence length="1524" mass="170048">MLFSSGAGVRGNLGQADYAAANAFLDGYARYRSRLAESGERQGQTVSINWPLWKEGGMRVDGETEKMMQQTTGMKAMETSTGIQALYQVMASGREQVLVAEGDLQRIRISFLGQRPKSEVTSIPFVPPENRAGKPMAGHHLEEKATNYFRKLVSTVVKLPMNRIEADAPMETYGLDSIMVLQLTNELEKQFGPLSKTLLFEYKNIRELTGYFLEAYREKLLDVLGMEEKAERIVPNRAVAPQREQPLPNSRKRIYLASFREHKEDRKETDSLDIAIVGVAGRYPQARNIKEFWKNLRDGKDCITEIPKDRWDHSLYFDEEKGKRGKVYSKWGGFIDGVDEFDPRFFNISPREAKILDPQERLFLQCVYETLEDAGYTRESLGSNVGVFVGVMYDEYQLYGAQETLQGRPVALVGTSSSIANRVSYFCNFHGPSMAVDTMCSSSLTAIHLACQSIKQGECDAAIAGGVNISIHPNKYLLLSQGRFLSSKGQCESFGQGGDGYVPGEGVGAVLLKPLSKAIADGDQIYGVIKGSALNHGGKTNGYSVPNPNAQASVIGQVLKKTGIDPRTISYIEAHGTGTSLGDPIEIAGLIKSFQEYTTDKQFCAIGSVKSNIGHCEGAAGIAGVTKVLLQLKNRQLVQSLHSRVLNPNIDFANSPFYVQQELTEWKRPVIQHNGKAKEYPRIAGISSFGAGGSNAHIIIEEYIPEEQGTQPISITPQNPAVIVLSAKTENQLQEQAQRLLAEIREQSFTDSQLADIAYTLQVGREAMEERLAVIVASVQELTEKLKRFLEGEDGIEDLFRGQVKQNKEALAIFAADEEFQEVIEKWIRNRKYTKLADLWVKGLKVDWNLIYGENRPRRISLPTYPFARERYWVPTMEPKSPGQYQKSAPAIGETAQSSQPDKPEVSYASTPLIVKGIKVSQAGQPVKYPKIAEKPRGIALQPLVDRPIPSDKQKESKDAGASATVSLLTPESESEWKSVPLIQEDSLQEELQAMLAAILHMNPSDIDPDETFIDMGLDSITGVEWIQAINKKYGTSITATKVYDYSSIRKFAQFLQGELGNVDPSHAVSQKTSSVETLPSVELPDGSEGISLSQAEAQSQSHPLRPVISLERLQMELMRGLADTLSMNPSDIDADSKFIDLGLDSITGVEWIQAINREYGTSIPASKVYDYPSIREFAHFLQKELTKQEGEDVSVPVESVPALPEESSVLHSSDLSQLTNSPEFPELVRLNECVEGRPVFWFHGGAGEIGGYRPIARKINRPFYGIQPRGLTTDHSPIHGVYAMATYYLNIIRSVQPEGPYDLGGFSFAGRLAYEVTRLLQEMGETVNTIVMVDSIYMEAPQSAEAKKEYADPKTLMLQAVNRELLAKALLEQEKLPQALIHREEVNIEADDETFLQQLITLAKERGLKKSEKEMYDQIRKEVKVQYAYEVERYSLSPLPDPLTVSCYYFRNKSGEFYGELEPYFTLKEGTNPFDHAKYWQEWEKHLPNFHLMDVESSNHIMLLAEPKAYKTIAAFCEKLYSV</sequence>
<dbReference type="SMART" id="SM00825">
    <property type="entry name" value="PKS_KS"/>
    <property type="match status" value="1"/>
</dbReference>
<dbReference type="Pfam" id="PF02801">
    <property type="entry name" value="Ketoacyl-synt_C"/>
    <property type="match status" value="1"/>
</dbReference>
<dbReference type="GO" id="GO:0005886">
    <property type="term" value="C:plasma membrane"/>
    <property type="evidence" value="ECO:0007669"/>
    <property type="project" value="TreeGrafter"/>
</dbReference>
<evidence type="ECO:0000256" key="2">
    <source>
        <dbReference type="ARBA" id="ARBA00004496"/>
    </source>
</evidence>
<protein>
    <submittedName>
        <fullName evidence="13">Polyketide synthase PksL</fullName>
    </submittedName>
</protein>
<dbReference type="SUPFAM" id="SSF47336">
    <property type="entry name" value="ACP-like"/>
    <property type="match status" value="3"/>
</dbReference>
<keyword evidence="6" id="KW-0597">Phosphoprotein</keyword>
<feature type="compositionally biased region" description="Basic and acidic residues" evidence="10">
    <location>
        <begin position="949"/>
        <end position="959"/>
    </location>
</feature>
<evidence type="ECO:0000256" key="4">
    <source>
        <dbReference type="ARBA" id="ARBA00022450"/>
    </source>
</evidence>
<feature type="coiled-coil region" evidence="9">
    <location>
        <begin position="727"/>
        <end position="785"/>
    </location>
</feature>
<evidence type="ECO:0000256" key="3">
    <source>
        <dbReference type="ARBA" id="ARBA00004789"/>
    </source>
</evidence>
<keyword evidence="5" id="KW-0963">Cytoplasm</keyword>
<dbReference type="InterPro" id="IPR020806">
    <property type="entry name" value="PKS_PP-bd"/>
</dbReference>
<dbReference type="PANTHER" id="PTHR43775:SF37">
    <property type="entry name" value="SI:DKEY-61P9.11"/>
    <property type="match status" value="1"/>
</dbReference>
<dbReference type="InterPro" id="IPR050091">
    <property type="entry name" value="PKS_NRPS_Biosynth_Enz"/>
</dbReference>
<dbReference type="Gene3D" id="3.40.50.720">
    <property type="entry name" value="NAD(P)-binding Rossmann-like Domain"/>
    <property type="match status" value="1"/>
</dbReference>
<comment type="subcellular location">
    <subcellularLocation>
        <location evidence="2">Cytoplasm</location>
    </subcellularLocation>
</comment>